<keyword evidence="4 6" id="KW-1133">Transmembrane helix</keyword>
<comment type="subcellular location">
    <subcellularLocation>
        <location evidence="1">Cell membrane</location>
        <topology evidence="1">Multi-pass membrane protein</topology>
    </subcellularLocation>
</comment>
<keyword evidence="3 6" id="KW-0812">Transmembrane</keyword>
<name>A0A7C3RAP8_ARCFL</name>
<feature type="transmembrane region" description="Helical" evidence="6">
    <location>
        <begin position="141"/>
        <end position="160"/>
    </location>
</feature>
<dbReference type="GO" id="GO:0005886">
    <property type="term" value="C:plasma membrane"/>
    <property type="evidence" value="ECO:0007669"/>
    <property type="project" value="UniProtKB-SubCell"/>
</dbReference>
<proteinExistence type="predicted"/>
<dbReference type="PANTHER" id="PTHR30482:SF20">
    <property type="entry name" value="HIGH-AFFINITY BRANCHED-CHAIN AMINO ACID TRANSPORT SYSTEM PERMEASE PROTEIN LIVM"/>
    <property type="match status" value="1"/>
</dbReference>
<evidence type="ECO:0000313" key="7">
    <source>
        <dbReference type="EMBL" id="HFW31483.1"/>
    </source>
</evidence>
<dbReference type="GO" id="GO:0015658">
    <property type="term" value="F:branched-chain amino acid transmembrane transporter activity"/>
    <property type="evidence" value="ECO:0007669"/>
    <property type="project" value="InterPro"/>
</dbReference>
<gene>
    <name evidence="7" type="ORF">ENW66_00810</name>
</gene>
<feature type="transmembrane region" description="Helical" evidence="6">
    <location>
        <begin position="111"/>
        <end position="129"/>
    </location>
</feature>
<evidence type="ECO:0000256" key="1">
    <source>
        <dbReference type="ARBA" id="ARBA00004651"/>
    </source>
</evidence>
<reference evidence="7" key="1">
    <citation type="journal article" date="2020" name="mSystems">
        <title>Genome- and Community-Level Interaction Insights into Carbon Utilization and Element Cycling Functions of Hydrothermarchaeota in Hydrothermal Sediment.</title>
        <authorList>
            <person name="Zhou Z."/>
            <person name="Liu Y."/>
            <person name="Xu W."/>
            <person name="Pan J."/>
            <person name="Luo Z.H."/>
            <person name="Li M."/>
        </authorList>
    </citation>
    <scope>NUCLEOTIDE SEQUENCE [LARGE SCALE GENOMIC DNA]</scope>
    <source>
        <strain evidence="7">SpSt-87</strain>
    </source>
</reference>
<feature type="transmembrane region" description="Helical" evidence="6">
    <location>
        <begin position="242"/>
        <end position="261"/>
    </location>
</feature>
<feature type="transmembrane region" description="Helical" evidence="6">
    <location>
        <begin position="273"/>
        <end position="298"/>
    </location>
</feature>
<feature type="transmembrane region" description="Helical" evidence="6">
    <location>
        <begin position="87"/>
        <end position="105"/>
    </location>
</feature>
<feature type="transmembrane region" description="Helical" evidence="6">
    <location>
        <begin position="55"/>
        <end position="75"/>
    </location>
</feature>
<evidence type="ECO:0000256" key="2">
    <source>
        <dbReference type="ARBA" id="ARBA00022475"/>
    </source>
</evidence>
<dbReference type="CDD" id="cd06581">
    <property type="entry name" value="TM_PBP1_LivM_like"/>
    <property type="match status" value="1"/>
</dbReference>
<dbReference type="AlphaFoldDB" id="A0A7C3RAP8"/>
<organism evidence="7">
    <name type="scientific">Archaeoglobus fulgidus</name>
    <dbReference type="NCBI Taxonomy" id="2234"/>
    <lineage>
        <taxon>Archaea</taxon>
        <taxon>Methanobacteriati</taxon>
        <taxon>Methanobacteriota</taxon>
        <taxon>Archaeoglobi</taxon>
        <taxon>Archaeoglobales</taxon>
        <taxon>Archaeoglobaceae</taxon>
        <taxon>Archaeoglobus</taxon>
    </lineage>
</organism>
<protein>
    <submittedName>
        <fullName evidence="7">Branched-chain amino acid ABC transporter permease</fullName>
    </submittedName>
</protein>
<sequence length="354" mass="39741">MVRLEARRGRVIIHFYSRKFEWIIEPRYWKNPFIGLIIWLLIPPIILAISQIVPISVLSILSTLIFANILCILAIPLTLQIIGTGRVNFGPHFFAAIGGYTSALLSKNFGFSPLATLPASFAFGSLIALGLSPITIISRGLYFVLITLLLPFILLEIAYWQSEIFGAETGIPGVPMLFDTGNIFQDVILYFYLSLAIALVYLLISDRILRSRYGFMMGVINEDEEVAETYGINTTKIKIPTFTLTSGAMAIAGWFIAHYYGSFTGPAWLYPSFLILILLTTTLGGKGAIYGVVISAYVIATLREITRVAFGELSIVVLFLILLLLLYFLPEGFWGLYRKKRYREYFPTIKIRRG</sequence>
<dbReference type="PANTHER" id="PTHR30482">
    <property type="entry name" value="HIGH-AFFINITY BRANCHED-CHAIN AMINO ACID TRANSPORT SYSTEM PERMEASE"/>
    <property type="match status" value="1"/>
</dbReference>
<evidence type="ECO:0000256" key="4">
    <source>
        <dbReference type="ARBA" id="ARBA00022989"/>
    </source>
</evidence>
<keyword evidence="2" id="KW-1003">Cell membrane</keyword>
<feature type="transmembrane region" description="Helical" evidence="6">
    <location>
        <begin position="28"/>
        <end position="49"/>
    </location>
</feature>
<keyword evidence="5 6" id="KW-0472">Membrane</keyword>
<dbReference type="EMBL" id="DTLB01000004">
    <property type="protein sequence ID" value="HFW31483.1"/>
    <property type="molecule type" value="Genomic_DNA"/>
</dbReference>
<evidence type="ECO:0000256" key="5">
    <source>
        <dbReference type="ARBA" id="ARBA00023136"/>
    </source>
</evidence>
<evidence type="ECO:0000256" key="3">
    <source>
        <dbReference type="ARBA" id="ARBA00022692"/>
    </source>
</evidence>
<feature type="transmembrane region" description="Helical" evidence="6">
    <location>
        <begin position="310"/>
        <end position="329"/>
    </location>
</feature>
<accession>A0A7C3RAP8</accession>
<evidence type="ECO:0000256" key="6">
    <source>
        <dbReference type="SAM" id="Phobius"/>
    </source>
</evidence>
<comment type="caution">
    <text evidence="7">The sequence shown here is derived from an EMBL/GenBank/DDBJ whole genome shotgun (WGS) entry which is preliminary data.</text>
</comment>
<dbReference type="Pfam" id="PF02653">
    <property type="entry name" value="BPD_transp_2"/>
    <property type="match status" value="1"/>
</dbReference>
<dbReference type="InterPro" id="IPR043428">
    <property type="entry name" value="LivM-like"/>
</dbReference>
<dbReference type="InterPro" id="IPR001851">
    <property type="entry name" value="ABC_transp_permease"/>
</dbReference>
<feature type="transmembrane region" description="Helical" evidence="6">
    <location>
        <begin position="187"/>
        <end position="204"/>
    </location>
</feature>